<keyword evidence="3 6" id="KW-0378">Hydrolase</keyword>
<protein>
    <recommendedName>
        <fullName evidence="2">N-acetylmuramoyl-L-alanine amidase</fullName>
        <ecNumber evidence="2">3.5.1.28</ecNumber>
    </recommendedName>
</protein>
<dbReference type="PANTHER" id="PTHR30417">
    <property type="entry name" value="N-ACETYLMURAMOYL-L-ALANINE AMIDASE AMID"/>
    <property type="match status" value="1"/>
</dbReference>
<dbReference type="SMART" id="SM00644">
    <property type="entry name" value="Ami_2"/>
    <property type="match status" value="1"/>
</dbReference>
<organism evidence="6 7">
    <name type="scientific">Neorhizobium huautlense</name>
    <dbReference type="NCBI Taxonomy" id="67774"/>
    <lineage>
        <taxon>Bacteria</taxon>
        <taxon>Pseudomonadati</taxon>
        <taxon>Pseudomonadota</taxon>
        <taxon>Alphaproteobacteria</taxon>
        <taxon>Hyphomicrobiales</taxon>
        <taxon>Rhizobiaceae</taxon>
        <taxon>Rhizobium/Agrobacterium group</taxon>
        <taxon>Neorhizobium</taxon>
    </lineage>
</organism>
<dbReference type="Proteomes" id="UP001241472">
    <property type="component" value="Unassembled WGS sequence"/>
</dbReference>
<name>A0ABT9PP61_9HYPH</name>
<evidence type="ECO:0000313" key="6">
    <source>
        <dbReference type="EMBL" id="MDP9835971.1"/>
    </source>
</evidence>
<dbReference type="EC" id="3.5.1.28" evidence="2"/>
<dbReference type="RefSeq" id="WP_306831154.1">
    <property type="nucleotide sequence ID" value="NZ_JAUSRF010000002.1"/>
</dbReference>
<dbReference type="GO" id="GO:0008745">
    <property type="term" value="F:N-acetylmuramoyl-L-alanine amidase activity"/>
    <property type="evidence" value="ECO:0007669"/>
    <property type="project" value="UniProtKB-EC"/>
</dbReference>
<feature type="domain" description="N-acetylmuramoyl-L-alanine amidase" evidence="5">
    <location>
        <begin position="17"/>
        <end position="187"/>
    </location>
</feature>
<evidence type="ECO:0000256" key="4">
    <source>
        <dbReference type="ARBA" id="ARBA00023316"/>
    </source>
</evidence>
<dbReference type="Pfam" id="PF01510">
    <property type="entry name" value="Amidase_2"/>
    <property type="match status" value="1"/>
</dbReference>
<dbReference type="InterPro" id="IPR002502">
    <property type="entry name" value="Amidase_domain"/>
</dbReference>
<evidence type="ECO:0000256" key="3">
    <source>
        <dbReference type="ARBA" id="ARBA00022801"/>
    </source>
</evidence>
<comment type="caution">
    <text evidence="6">The sequence shown here is derived from an EMBL/GenBank/DDBJ whole genome shotgun (WGS) entry which is preliminary data.</text>
</comment>
<gene>
    <name evidence="6" type="ORF">J2T09_000713</name>
</gene>
<dbReference type="InterPro" id="IPR051206">
    <property type="entry name" value="NAMLAA_amidase_2"/>
</dbReference>
<dbReference type="SUPFAM" id="SSF55846">
    <property type="entry name" value="N-acetylmuramoyl-L-alanine amidase-like"/>
    <property type="match status" value="1"/>
</dbReference>
<dbReference type="PANTHER" id="PTHR30417:SF1">
    <property type="entry name" value="N-ACETYLMURAMOYL-L-ALANINE AMIDASE AMID"/>
    <property type="match status" value="1"/>
</dbReference>
<evidence type="ECO:0000256" key="1">
    <source>
        <dbReference type="ARBA" id="ARBA00001561"/>
    </source>
</evidence>
<dbReference type="Gene3D" id="3.40.80.10">
    <property type="entry name" value="Peptidoglycan recognition protein-like"/>
    <property type="match status" value="1"/>
</dbReference>
<keyword evidence="7" id="KW-1185">Reference proteome</keyword>
<sequence>MAFSVANNRLTSTDGGVDQVETSKMGGVLNARFLVIHYTAGASFDSDLKSLAKDNETKASVHLLIGRDGKIAQIVPFNRVAWHAGKSQWGEISGLNSHSIGIELSNYGVLTKLANGKFVTWFGKEVPDGEVMEAVHERGGPLRGWHTYPQKQLETLISVAHALQARFRFLDILGHDDISWARKSDPGPAFPMNSVRSRILGRHD</sequence>
<keyword evidence="4" id="KW-0961">Cell wall biogenesis/degradation</keyword>
<accession>A0ABT9PP61</accession>
<dbReference type="EMBL" id="JAUSRF010000002">
    <property type="protein sequence ID" value="MDP9835971.1"/>
    <property type="molecule type" value="Genomic_DNA"/>
</dbReference>
<comment type="catalytic activity">
    <reaction evidence="1">
        <text>Hydrolyzes the link between N-acetylmuramoyl residues and L-amino acid residues in certain cell-wall glycopeptides.</text>
        <dbReference type="EC" id="3.5.1.28"/>
    </reaction>
</comment>
<reference evidence="6 7" key="1">
    <citation type="submission" date="2023-07" db="EMBL/GenBank/DDBJ databases">
        <title>Sorghum-associated microbial communities from plants grown in Nebraska, USA.</title>
        <authorList>
            <person name="Schachtman D."/>
        </authorList>
    </citation>
    <scope>NUCLEOTIDE SEQUENCE [LARGE SCALE GENOMIC DNA]</scope>
    <source>
        <strain evidence="6 7">DS1307</strain>
    </source>
</reference>
<proteinExistence type="predicted"/>
<dbReference type="InterPro" id="IPR036505">
    <property type="entry name" value="Amidase/PGRP_sf"/>
</dbReference>
<evidence type="ECO:0000313" key="7">
    <source>
        <dbReference type="Proteomes" id="UP001241472"/>
    </source>
</evidence>
<evidence type="ECO:0000259" key="5">
    <source>
        <dbReference type="SMART" id="SM00644"/>
    </source>
</evidence>
<dbReference type="CDD" id="cd06583">
    <property type="entry name" value="PGRP"/>
    <property type="match status" value="1"/>
</dbReference>
<evidence type="ECO:0000256" key="2">
    <source>
        <dbReference type="ARBA" id="ARBA00011901"/>
    </source>
</evidence>